<dbReference type="Gene3D" id="3.40.50.300">
    <property type="entry name" value="P-loop containing nucleotide triphosphate hydrolases"/>
    <property type="match status" value="1"/>
</dbReference>
<dbReference type="InterPro" id="IPR022467">
    <property type="entry name" value="ABC_transprt_ATP-bd_su_PQQ"/>
</dbReference>
<reference evidence="9 10" key="1">
    <citation type="submission" date="2019-09" db="EMBL/GenBank/DDBJ databases">
        <title>Isolation of a novel species in the genus Cupriavidus from patients with sepsis using whole genome sequencing.</title>
        <authorList>
            <person name="Kweon O.J."/>
            <person name="Lee M.-K."/>
        </authorList>
    </citation>
    <scope>NUCLEOTIDE SEQUENCE [LARGE SCALE GENOMIC DNA]</scope>
    <source>
        <strain evidence="9 10">MKL-01</strain>
    </source>
</reference>
<dbReference type="SMART" id="SM00382">
    <property type="entry name" value="AAA"/>
    <property type="match status" value="1"/>
</dbReference>
<dbReference type="InterPro" id="IPR003593">
    <property type="entry name" value="AAA+_ATPase"/>
</dbReference>
<keyword evidence="6" id="KW-0547">Nucleotide-binding</keyword>
<evidence type="ECO:0000256" key="6">
    <source>
        <dbReference type="ARBA" id="ARBA00022741"/>
    </source>
</evidence>
<keyword evidence="4" id="KW-1003">Cell membrane</keyword>
<dbReference type="SUPFAM" id="SSF52540">
    <property type="entry name" value="P-loop containing nucleoside triphosphate hydrolases"/>
    <property type="match status" value="1"/>
</dbReference>
<keyword evidence="7 9" id="KW-0067">ATP-binding</keyword>
<gene>
    <name evidence="9" type="ORF">F1599_18040</name>
</gene>
<dbReference type="NCBIfam" id="TIGR03864">
    <property type="entry name" value="PQQ_ABC_ATP"/>
    <property type="match status" value="1"/>
</dbReference>
<keyword evidence="5" id="KW-0997">Cell inner membrane</keyword>
<dbReference type="PROSITE" id="PS00211">
    <property type="entry name" value="ABC_TRANSPORTER_1"/>
    <property type="match status" value="1"/>
</dbReference>
<dbReference type="InterPro" id="IPR050763">
    <property type="entry name" value="ABC_transporter_ATP-binding"/>
</dbReference>
<dbReference type="EMBL" id="VWRN01000046">
    <property type="protein sequence ID" value="KAA6120215.1"/>
    <property type="molecule type" value="Genomic_DNA"/>
</dbReference>
<dbReference type="Proteomes" id="UP000324324">
    <property type="component" value="Unassembled WGS sequence"/>
</dbReference>
<dbReference type="PROSITE" id="PS50893">
    <property type="entry name" value="ABC_TRANSPORTER_2"/>
    <property type="match status" value="1"/>
</dbReference>
<comment type="similarity">
    <text evidence="1">Belongs to the ABC transporter superfamily.</text>
</comment>
<evidence type="ECO:0000256" key="2">
    <source>
        <dbReference type="ARBA" id="ARBA00022448"/>
    </source>
</evidence>
<evidence type="ECO:0000256" key="5">
    <source>
        <dbReference type="ARBA" id="ARBA00022519"/>
    </source>
</evidence>
<dbReference type="GO" id="GO:0016887">
    <property type="term" value="F:ATP hydrolysis activity"/>
    <property type="evidence" value="ECO:0007669"/>
    <property type="project" value="InterPro"/>
</dbReference>
<evidence type="ECO:0000259" key="8">
    <source>
        <dbReference type="PROSITE" id="PS50893"/>
    </source>
</evidence>
<dbReference type="Pfam" id="PF00005">
    <property type="entry name" value="ABC_tran"/>
    <property type="match status" value="1"/>
</dbReference>
<evidence type="ECO:0000256" key="7">
    <source>
        <dbReference type="ARBA" id="ARBA00022840"/>
    </source>
</evidence>
<dbReference type="InterPro" id="IPR003439">
    <property type="entry name" value="ABC_transporter-like_ATP-bd"/>
</dbReference>
<protein>
    <submittedName>
        <fullName evidence="9">ATP-binding cassette domain-containing protein</fullName>
    </submittedName>
</protein>
<dbReference type="GO" id="GO:0005524">
    <property type="term" value="F:ATP binding"/>
    <property type="evidence" value="ECO:0007669"/>
    <property type="project" value="UniProtKB-KW"/>
</dbReference>
<accession>A0A5M8ADV7</accession>
<evidence type="ECO:0000256" key="3">
    <source>
        <dbReference type="ARBA" id="ARBA00022458"/>
    </source>
</evidence>
<name>A0A5M8ADV7_9BURK</name>
<keyword evidence="2" id="KW-0813">Transport</keyword>
<dbReference type="PANTHER" id="PTHR42711:SF5">
    <property type="entry name" value="ABC TRANSPORTER ATP-BINDING PROTEIN NATA"/>
    <property type="match status" value="1"/>
</dbReference>
<dbReference type="AlphaFoldDB" id="A0A5M8ADV7"/>
<keyword evidence="10" id="KW-1185">Reference proteome</keyword>
<dbReference type="RefSeq" id="WP_150084034.1">
    <property type="nucleotide sequence ID" value="NZ_VWRN01000046.1"/>
</dbReference>
<proteinExistence type="inferred from homology"/>
<evidence type="ECO:0000256" key="1">
    <source>
        <dbReference type="ARBA" id="ARBA00005417"/>
    </source>
</evidence>
<organism evidence="9 10">
    <name type="scientific">Cupriavidus cauae</name>
    <dbReference type="NCBI Taxonomy" id="2608999"/>
    <lineage>
        <taxon>Bacteria</taxon>
        <taxon>Pseudomonadati</taxon>
        <taxon>Pseudomonadota</taxon>
        <taxon>Betaproteobacteria</taxon>
        <taxon>Burkholderiales</taxon>
        <taxon>Burkholderiaceae</taxon>
        <taxon>Cupriavidus</taxon>
    </lineage>
</organism>
<feature type="domain" description="ABC transporter" evidence="8">
    <location>
        <begin position="18"/>
        <end position="248"/>
    </location>
</feature>
<keyword evidence="5" id="KW-0472">Membrane</keyword>
<evidence type="ECO:0000313" key="9">
    <source>
        <dbReference type="EMBL" id="KAA6120215.1"/>
    </source>
</evidence>
<dbReference type="InterPro" id="IPR017871">
    <property type="entry name" value="ABC_transporter-like_CS"/>
</dbReference>
<sequence>MRADAESSEATGDTAPALRCDGLVKRFGRQAALDGVSLSVRPGEFVALLGPNGAGKTTLFQILTGLFVADAGRAEVMGADMREHPARALARLGIVFQQPAIDLDLSVRDNLLFHADLHGLARRQSLPRIAALLAHFGLAERERAPVRALSGGNRRKVELARALLHEPALLLMDEATVGLDPASRAQIVDEARRLAAEQSTAVLWATHLVQEIAACDRVVVLHRGTVRFDGTPAMLCAATTQHDLERAFLALTASEASP</sequence>
<keyword evidence="3" id="KW-0536">Nodulation</keyword>
<dbReference type="InterPro" id="IPR027417">
    <property type="entry name" value="P-loop_NTPase"/>
</dbReference>
<evidence type="ECO:0000256" key="4">
    <source>
        <dbReference type="ARBA" id="ARBA00022475"/>
    </source>
</evidence>
<evidence type="ECO:0000313" key="10">
    <source>
        <dbReference type="Proteomes" id="UP000324324"/>
    </source>
</evidence>
<dbReference type="PANTHER" id="PTHR42711">
    <property type="entry name" value="ABC TRANSPORTER ATP-BINDING PROTEIN"/>
    <property type="match status" value="1"/>
</dbReference>
<comment type="caution">
    <text evidence="9">The sequence shown here is derived from an EMBL/GenBank/DDBJ whole genome shotgun (WGS) entry which is preliminary data.</text>
</comment>